<dbReference type="InterPro" id="IPR035892">
    <property type="entry name" value="C2_domain_sf"/>
</dbReference>
<protein>
    <recommendedName>
        <fullName evidence="3">C2 domain-containing protein</fullName>
    </recommendedName>
</protein>
<sequence>MIQSMWLLDVVVSDAEFQPEISKNKEPVWLVIMADGLSQPFSTPSTKCKSKPTWNYPFRLILNLNDIQLSYLYISLCTYGRNHEIVSLARCRISLGSMPSGNAKTIHFPMYNENKNLATLRFCATISPYRPQLLTYPKY</sequence>
<dbReference type="EMBL" id="JAPFFF010000009">
    <property type="protein sequence ID" value="KAK8882782.1"/>
    <property type="molecule type" value="Genomic_DNA"/>
</dbReference>
<evidence type="ECO:0008006" key="3">
    <source>
        <dbReference type="Google" id="ProtNLM"/>
    </source>
</evidence>
<evidence type="ECO:0000313" key="1">
    <source>
        <dbReference type="EMBL" id="KAK8882782.1"/>
    </source>
</evidence>
<comment type="caution">
    <text evidence="1">The sequence shown here is derived from an EMBL/GenBank/DDBJ whole genome shotgun (WGS) entry which is preliminary data.</text>
</comment>
<accession>A0ABR2JX14</accession>
<evidence type="ECO:0000313" key="2">
    <source>
        <dbReference type="Proteomes" id="UP001470230"/>
    </source>
</evidence>
<gene>
    <name evidence="1" type="ORF">M9Y10_045423</name>
</gene>
<keyword evidence="2" id="KW-1185">Reference proteome</keyword>
<reference evidence="1 2" key="1">
    <citation type="submission" date="2024-04" db="EMBL/GenBank/DDBJ databases">
        <title>Tritrichomonas musculus Genome.</title>
        <authorList>
            <person name="Alves-Ferreira E."/>
            <person name="Grigg M."/>
            <person name="Lorenzi H."/>
            <person name="Galac M."/>
        </authorList>
    </citation>
    <scope>NUCLEOTIDE SEQUENCE [LARGE SCALE GENOMIC DNA]</scope>
    <source>
        <strain evidence="1 2">EAF2021</strain>
    </source>
</reference>
<organism evidence="1 2">
    <name type="scientific">Tritrichomonas musculus</name>
    <dbReference type="NCBI Taxonomy" id="1915356"/>
    <lineage>
        <taxon>Eukaryota</taxon>
        <taxon>Metamonada</taxon>
        <taxon>Parabasalia</taxon>
        <taxon>Tritrichomonadida</taxon>
        <taxon>Tritrichomonadidae</taxon>
        <taxon>Tritrichomonas</taxon>
    </lineage>
</organism>
<proteinExistence type="predicted"/>
<dbReference type="Proteomes" id="UP001470230">
    <property type="component" value="Unassembled WGS sequence"/>
</dbReference>
<dbReference type="SUPFAM" id="SSF49562">
    <property type="entry name" value="C2 domain (Calcium/lipid-binding domain, CaLB)"/>
    <property type="match status" value="1"/>
</dbReference>
<name>A0ABR2JX14_9EUKA</name>